<dbReference type="HOGENOM" id="CLU_2060391_0_0_5"/>
<keyword evidence="1" id="KW-0614">Plasmid</keyword>
<evidence type="ECO:0008006" key="3">
    <source>
        <dbReference type="Google" id="ProtNLM"/>
    </source>
</evidence>
<sequence length="119" mass="13643">MTIKPRSVSVWVGDFGSEEAMTRYFEEDFTEDGDAIPSPFQATFHIDYDPYKFEADIFKGTSDIARALDDASYSEYYADDVKRSLSIIGEANTICIIFDCDPPQKKKDAYLTHILYKRI</sequence>
<dbReference type="Pfam" id="PF14112">
    <property type="entry name" value="DUF4284"/>
    <property type="match status" value="1"/>
</dbReference>
<evidence type="ECO:0000313" key="1">
    <source>
        <dbReference type="EMBL" id="AFK55503.1"/>
    </source>
</evidence>
<dbReference type="InterPro" id="IPR025560">
    <property type="entry name" value="Imm22"/>
</dbReference>
<name>I3TRW5_TISMK</name>
<reference evidence="1 2" key="1">
    <citation type="journal article" date="2012" name="J. Am. Chem. Soc.">
        <title>Bacterial biosynthesis and maturation of the didemnin anti-cancer agents.</title>
        <authorList>
            <person name="Xu Y."/>
            <person name="Kersten R.D."/>
            <person name="Nam S.J."/>
            <person name="Lu L."/>
            <person name="Al-Suwailem A.M."/>
            <person name="Zheng H."/>
            <person name="Fenical W."/>
            <person name="Dorrestein P.C."/>
            <person name="Moore B.S."/>
            <person name="Qian P.Y."/>
        </authorList>
    </citation>
    <scope>NUCLEOTIDE SEQUENCE [LARGE SCALE GENOMIC DNA]</scope>
    <source>
        <strain evidence="1 2">KA081020-065</strain>
    </source>
</reference>
<accession>I3TRW5</accession>
<evidence type="ECO:0000313" key="2">
    <source>
        <dbReference type="Proteomes" id="UP000005258"/>
    </source>
</evidence>
<organism evidence="1 2">
    <name type="scientific">Tistrella mobilis (strain KA081020-065)</name>
    <dbReference type="NCBI Taxonomy" id="1110502"/>
    <lineage>
        <taxon>Bacteria</taxon>
        <taxon>Pseudomonadati</taxon>
        <taxon>Pseudomonadota</taxon>
        <taxon>Alphaproteobacteria</taxon>
        <taxon>Geminicoccales</taxon>
        <taxon>Geminicoccaceae</taxon>
        <taxon>Tistrella</taxon>
    </lineage>
</organism>
<geneLocation type="plasmid" evidence="1 2">
    <name>pTM1</name>
</geneLocation>
<proteinExistence type="predicted"/>
<dbReference type="AlphaFoldDB" id="I3TRW5"/>
<dbReference type="RefSeq" id="WP_014747180.1">
    <property type="nucleotide sequence ID" value="NC_017957.2"/>
</dbReference>
<dbReference type="EMBL" id="CP003237">
    <property type="protein sequence ID" value="AFK55503.1"/>
    <property type="molecule type" value="Genomic_DNA"/>
</dbReference>
<dbReference type="Proteomes" id="UP000005258">
    <property type="component" value="Plasmid pTM1"/>
</dbReference>
<gene>
    <name evidence="1" type="ordered locus">TMO_a0100</name>
</gene>
<dbReference type="KEGG" id="tmo:TMO_a0100"/>
<keyword evidence="2" id="KW-1185">Reference proteome</keyword>
<protein>
    <recommendedName>
        <fullName evidence="3">Immunity protein 22</fullName>
    </recommendedName>
</protein>